<evidence type="ECO:0000256" key="4">
    <source>
        <dbReference type="ARBA" id="ARBA00022692"/>
    </source>
</evidence>
<keyword evidence="8 10" id="KW-0472">Membrane</keyword>
<evidence type="ECO:0000256" key="8">
    <source>
        <dbReference type="ARBA" id="ARBA00023136"/>
    </source>
</evidence>
<evidence type="ECO:0000256" key="6">
    <source>
        <dbReference type="ARBA" id="ARBA00022989"/>
    </source>
</evidence>
<accession>A0AAN9V3J0</accession>
<feature type="transmembrane region" description="Helical" evidence="10">
    <location>
        <begin position="30"/>
        <end position="49"/>
    </location>
</feature>
<keyword evidence="4 10" id="KW-0812">Transmembrane</keyword>
<dbReference type="GO" id="GO:0034067">
    <property type="term" value="P:protein localization to Golgi apparatus"/>
    <property type="evidence" value="ECO:0007669"/>
    <property type="project" value="TreeGrafter"/>
</dbReference>
<feature type="compositionally biased region" description="Gly residues" evidence="9">
    <location>
        <begin position="157"/>
        <end position="170"/>
    </location>
</feature>
<feature type="transmembrane region" description="Helical" evidence="10">
    <location>
        <begin position="124"/>
        <end position="144"/>
    </location>
</feature>
<keyword evidence="7" id="KW-0333">Golgi apparatus</keyword>
<keyword evidence="12" id="KW-1185">Reference proteome</keyword>
<dbReference type="GO" id="GO:0043001">
    <property type="term" value="P:Golgi to plasma membrane protein transport"/>
    <property type="evidence" value="ECO:0007669"/>
    <property type="project" value="TreeGrafter"/>
</dbReference>
<feature type="region of interest" description="Disordered" evidence="9">
    <location>
        <begin position="157"/>
        <end position="230"/>
    </location>
</feature>
<feature type="transmembrane region" description="Helical" evidence="10">
    <location>
        <begin position="69"/>
        <end position="90"/>
    </location>
</feature>
<dbReference type="GO" id="GO:0005829">
    <property type="term" value="C:cytosol"/>
    <property type="evidence" value="ECO:0007669"/>
    <property type="project" value="GOC"/>
</dbReference>
<evidence type="ECO:0000256" key="2">
    <source>
        <dbReference type="ARBA" id="ARBA00008160"/>
    </source>
</evidence>
<dbReference type="EMBL" id="JAKJXP020000002">
    <property type="protein sequence ID" value="KAK7757450.1"/>
    <property type="molecule type" value="Genomic_DNA"/>
</dbReference>
<keyword evidence="6 10" id="KW-1133">Transmembrane helix</keyword>
<dbReference type="Proteomes" id="UP001320420">
    <property type="component" value="Unassembled WGS sequence"/>
</dbReference>
<proteinExistence type="inferred from homology"/>
<name>A0AAN9V3J0_9PEZI</name>
<keyword evidence="3" id="KW-0813">Transport</keyword>
<evidence type="ECO:0000256" key="3">
    <source>
        <dbReference type="ARBA" id="ARBA00022448"/>
    </source>
</evidence>
<evidence type="ECO:0000313" key="12">
    <source>
        <dbReference type="Proteomes" id="UP001320420"/>
    </source>
</evidence>
<feature type="transmembrane region" description="Helical" evidence="10">
    <location>
        <begin position="97"/>
        <end position="118"/>
    </location>
</feature>
<organism evidence="11 12">
    <name type="scientific">Diatrype stigma</name>
    <dbReference type="NCBI Taxonomy" id="117547"/>
    <lineage>
        <taxon>Eukaryota</taxon>
        <taxon>Fungi</taxon>
        <taxon>Dikarya</taxon>
        <taxon>Ascomycota</taxon>
        <taxon>Pezizomycotina</taxon>
        <taxon>Sordariomycetes</taxon>
        <taxon>Xylariomycetidae</taxon>
        <taxon>Xylariales</taxon>
        <taxon>Diatrypaceae</taxon>
        <taxon>Diatrype</taxon>
    </lineage>
</organism>
<reference evidence="11 12" key="1">
    <citation type="submission" date="2024-02" db="EMBL/GenBank/DDBJ databases">
        <title>De novo assembly and annotation of 12 fungi associated with fruit tree decline syndrome in Ontario, Canada.</title>
        <authorList>
            <person name="Sulman M."/>
            <person name="Ellouze W."/>
            <person name="Ilyukhin E."/>
        </authorList>
    </citation>
    <scope>NUCLEOTIDE SEQUENCE [LARGE SCALE GENOMIC DNA]</scope>
    <source>
        <strain evidence="11 12">M11/M66-122</strain>
    </source>
</reference>
<evidence type="ECO:0000256" key="7">
    <source>
        <dbReference type="ARBA" id="ARBA00023034"/>
    </source>
</evidence>
<dbReference type="GO" id="GO:0006895">
    <property type="term" value="P:Golgi to endosome transport"/>
    <property type="evidence" value="ECO:0007669"/>
    <property type="project" value="TreeGrafter"/>
</dbReference>
<dbReference type="PANTHER" id="PTHR12952:SF0">
    <property type="entry name" value="PROTEIN SYS1 HOMOLOG"/>
    <property type="match status" value="1"/>
</dbReference>
<dbReference type="PANTHER" id="PTHR12952">
    <property type="entry name" value="SYS1"/>
    <property type="match status" value="1"/>
</dbReference>
<evidence type="ECO:0000313" key="11">
    <source>
        <dbReference type="EMBL" id="KAK7757450.1"/>
    </source>
</evidence>
<dbReference type="GO" id="GO:0000139">
    <property type="term" value="C:Golgi membrane"/>
    <property type="evidence" value="ECO:0007669"/>
    <property type="project" value="UniProtKB-SubCell"/>
</dbReference>
<dbReference type="AlphaFoldDB" id="A0AAN9V3J0"/>
<evidence type="ECO:0000256" key="1">
    <source>
        <dbReference type="ARBA" id="ARBA00004653"/>
    </source>
</evidence>
<feature type="compositionally biased region" description="Gly residues" evidence="9">
    <location>
        <begin position="180"/>
        <end position="202"/>
    </location>
</feature>
<keyword evidence="5" id="KW-0653">Protein transport</keyword>
<evidence type="ECO:0000256" key="5">
    <source>
        <dbReference type="ARBA" id="ARBA00022927"/>
    </source>
</evidence>
<comment type="caution">
    <text evidence="11">The sequence shown here is derived from an EMBL/GenBank/DDBJ whole genome shotgun (WGS) entry which is preliminary data.</text>
</comment>
<dbReference type="GO" id="GO:0005802">
    <property type="term" value="C:trans-Golgi network"/>
    <property type="evidence" value="ECO:0007669"/>
    <property type="project" value="TreeGrafter"/>
</dbReference>
<gene>
    <name evidence="11" type="ORF">SLS62_000465</name>
</gene>
<protein>
    <recommendedName>
        <fullName evidence="13">Integral membrane protein</fullName>
    </recommendedName>
</protein>
<evidence type="ECO:0000256" key="10">
    <source>
        <dbReference type="SAM" id="Phobius"/>
    </source>
</evidence>
<sequence>MARRRRPPRSGAISELPPLRILTQIAALQGLYYAAALLLMLFTTLVAGSRFSLDLVFGWGSLRGDTTQGWLMGFVWLCCAGVVIVALVALISRSKLVLDFALTLHFIHLVIVTLYTGFVPRNAMWWVTMVSSSALTVAGGTYGCRWRELRPINFGGGGGGGGRNTEGGGNTDPSALENGTAGGGGGGSGGDEQGDAAGGFSRGRGRGRGRDGGGEYEMVGLKGDKDKRGD</sequence>
<dbReference type="InterPro" id="IPR019185">
    <property type="entry name" value="Integral_membrane_SYS1-rel"/>
</dbReference>
<evidence type="ECO:0000256" key="9">
    <source>
        <dbReference type="SAM" id="MobiDB-lite"/>
    </source>
</evidence>
<comment type="similarity">
    <text evidence="2">Belongs to the SYS1 family.</text>
</comment>
<evidence type="ECO:0008006" key="13">
    <source>
        <dbReference type="Google" id="ProtNLM"/>
    </source>
</evidence>
<comment type="subcellular location">
    <subcellularLocation>
        <location evidence="1">Golgi apparatus membrane</location>
        <topology evidence="1">Multi-pass membrane protein</topology>
    </subcellularLocation>
</comment>
<dbReference type="Pfam" id="PF09801">
    <property type="entry name" value="SYS1"/>
    <property type="match status" value="1"/>
</dbReference>